<dbReference type="RefSeq" id="WP_163387047.1">
    <property type="nucleotide sequence ID" value="NZ_JAUFQS010000008.1"/>
</dbReference>
<comment type="caution">
    <text evidence="2">The sequence shown here is derived from an EMBL/GenBank/DDBJ whole genome shotgun (WGS) entry which is preliminary data.</text>
</comment>
<feature type="transmembrane region" description="Helical" evidence="1">
    <location>
        <begin position="12"/>
        <end position="31"/>
    </location>
</feature>
<gene>
    <name evidence="2" type="ORF">QWZ15_09910</name>
</gene>
<keyword evidence="1" id="KW-0472">Membrane</keyword>
<feature type="transmembrane region" description="Helical" evidence="1">
    <location>
        <begin position="102"/>
        <end position="121"/>
    </location>
</feature>
<organism evidence="2 3">
    <name type="scientific">Cyclobacterium jeungdonense</name>
    <dbReference type="NCBI Taxonomy" id="708087"/>
    <lineage>
        <taxon>Bacteria</taxon>
        <taxon>Pseudomonadati</taxon>
        <taxon>Bacteroidota</taxon>
        <taxon>Cytophagia</taxon>
        <taxon>Cytophagales</taxon>
        <taxon>Cyclobacteriaceae</taxon>
        <taxon>Cyclobacterium</taxon>
    </lineage>
</organism>
<feature type="transmembrane region" description="Helical" evidence="1">
    <location>
        <begin position="133"/>
        <end position="160"/>
    </location>
</feature>
<keyword evidence="1" id="KW-0812">Transmembrane</keyword>
<protein>
    <recommendedName>
        <fullName evidence="4">PAP2 superfamily protein</fullName>
    </recommendedName>
</protein>
<reference evidence="3" key="1">
    <citation type="journal article" date="2019" name="Int. J. Syst. Evol. Microbiol.">
        <title>The Global Catalogue of Microorganisms (GCM) 10K type strain sequencing project: providing services to taxonomists for standard genome sequencing and annotation.</title>
        <authorList>
            <consortium name="The Broad Institute Genomics Platform"/>
            <consortium name="The Broad Institute Genome Sequencing Center for Infectious Disease"/>
            <person name="Wu L."/>
            <person name="Ma J."/>
        </authorList>
    </citation>
    <scope>NUCLEOTIDE SEQUENCE [LARGE SCALE GENOMIC DNA]</scope>
    <source>
        <strain evidence="3">CECT 7706</strain>
    </source>
</reference>
<evidence type="ECO:0000256" key="1">
    <source>
        <dbReference type="SAM" id="Phobius"/>
    </source>
</evidence>
<evidence type="ECO:0000313" key="3">
    <source>
        <dbReference type="Proteomes" id="UP001236663"/>
    </source>
</evidence>
<dbReference type="EMBL" id="JAUFQS010000008">
    <property type="protein sequence ID" value="MDN3688144.1"/>
    <property type="molecule type" value="Genomic_DNA"/>
</dbReference>
<feature type="transmembrane region" description="Helical" evidence="1">
    <location>
        <begin position="78"/>
        <end position="96"/>
    </location>
</feature>
<evidence type="ECO:0008006" key="4">
    <source>
        <dbReference type="Google" id="ProtNLM"/>
    </source>
</evidence>
<name>A0ABT8C5S6_9BACT</name>
<dbReference type="Proteomes" id="UP001236663">
    <property type="component" value="Unassembled WGS sequence"/>
</dbReference>
<accession>A0ABT8C5S6</accession>
<keyword evidence="1" id="KW-1133">Transmembrane helix</keyword>
<feature type="transmembrane region" description="Helical" evidence="1">
    <location>
        <begin position="37"/>
        <end position="57"/>
    </location>
</feature>
<feature type="transmembrane region" description="Helical" evidence="1">
    <location>
        <begin position="172"/>
        <end position="190"/>
    </location>
</feature>
<sequence length="191" mass="21648">MRYRLALYISRIAHPINLLVAFVIYTLFSILEPAKATWTVVGILLLGILPLIIWNRYHTQKGRYSNFDVSIRRQRYSLYPWILFLGGLVILFLWVNELPNEVLTGGLILIQLLLLSFLLNFRIKVSLHLAIAGYVALAISPISFGLGVLLFVTLPLIAWSRWQLGRHRSAELVWGASLGLICGVQLLLLTP</sequence>
<keyword evidence="3" id="KW-1185">Reference proteome</keyword>
<proteinExistence type="predicted"/>
<evidence type="ECO:0000313" key="2">
    <source>
        <dbReference type="EMBL" id="MDN3688144.1"/>
    </source>
</evidence>